<dbReference type="OrthoDB" id="172115at2"/>
<organism evidence="2 3">
    <name type="scientific">Dictyobacter kobayashii</name>
    <dbReference type="NCBI Taxonomy" id="2014872"/>
    <lineage>
        <taxon>Bacteria</taxon>
        <taxon>Bacillati</taxon>
        <taxon>Chloroflexota</taxon>
        <taxon>Ktedonobacteria</taxon>
        <taxon>Ktedonobacterales</taxon>
        <taxon>Dictyobacteraceae</taxon>
        <taxon>Dictyobacter</taxon>
    </lineage>
</organism>
<dbReference type="EMBL" id="BIFS01000002">
    <property type="protein sequence ID" value="GCE23810.1"/>
    <property type="molecule type" value="Genomic_DNA"/>
</dbReference>
<dbReference type="AlphaFoldDB" id="A0A402AXE4"/>
<dbReference type="Proteomes" id="UP000287188">
    <property type="component" value="Unassembled WGS sequence"/>
</dbReference>
<comment type="caution">
    <text evidence="2">The sequence shown here is derived from an EMBL/GenBank/DDBJ whole genome shotgun (WGS) entry which is preliminary data.</text>
</comment>
<dbReference type="Gene3D" id="3.30.450.20">
    <property type="entry name" value="PAS domain"/>
    <property type="match status" value="1"/>
</dbReference>
<dbReference type="RefSeq" id="WP_126557167.1">
    <property type="nucleotide sequence ID" value="NZ_BIFS01000002.1"/>
</dbReference>
<proteinExistence type="predicted"/>
<name>A0A402AXE4_9CHLR</name>
<dbReference type="InterPro" id="IPR003018">
    <property type="entry name" value="GAF"/>
</dbReference>
<dbReference type="Gene3D" id="3.30.450.40">
    <property type="match status" value="2"/>
</dbReference>
<accession>A0A402AXE4</accession>
<keyword evidence="3" id="KW-1185">Reference proteome</keyword>
<sequence>MEKFRKKVLSEAERFDALSRISVALMSERNESRLLHLIAQTAVDLTGAAYAAFTLRPVNEQGLALVPSEGNLFYLAAVVGATKEQEEFFRKIHLGGEGLLAPIFRHGISVRVADAIKLAAAHSAQSDIPLSREAARDAALKFAHGNVPVEELRTVGVPRVHPLICSFLGAPLLDRNHEVRGGLLLGHPEPDQFSEDDERLMLGLAAQAAVALENARLYQATQMRARELTAIFQSIADGIILVDQRGTILRENERARQLRQQLLALPQGEQLLDQMLYQPATMALNDQASEEKTVAIFDEYNEKREYIINASPLHWSELYKNSAPWAMLSSQTRRNMVLKPWLSGMILPNPGASCANDRFMLKPRPGAHNCR</sequence>
<evidence type="ECO:0000313" key="3">
    <source>
        <dbReference type="Proteomes" id="UP000287188"/>
    </source>
</evidence>
<protein>
    <recommendedName>
        <fullName evidence="1">GAF domain-containing protein</fullName>
    </recommendedName>
</protein>
<gene>
    <name evidence="2" type="ORF">KDK_76100</name>
</gene>
<feature type="domain" description="GAF" evidence="1">
    <location>
        <begin position="30"/>
        <end position="222"/>
    </location>
</feature>
<evidence type="ECO:0000313" key="2">
    <source>
        <dbReference type="EMBL" id="GCE23810.1"/>
    </source>
</evidence>
<reference evidence="3" key="1">
    <citation type="submission" date="2018-12" db="EMBL/GenBank/DDBJ databases">
        <title>Tengunoibacter tsumagoiensis gen. nov., sp. nov., Dictyobacter kobayashii sp. nov., D. alpinus sp. nov., and D. joshuensis sp. nov. and description of Dictyobacteraceae fam. nov. within the order Ktedonobacterales isolated from Tengu-no-mugimeshi.</title>
        <authorList>
            <person name="Wang C.M."/>
            <person name="Zheng Y."/>
            <person name="Sakai Y."/>
            <person name="Toyoda A."/>
            <person name="Minakuchi Y."/>
            <person name="Abe K."/>
            <person name="Yokota A."/>
            <person name="Yabe S."/>
        </authorList>
    </citation>
    <scope>NUCLEOTIDE SEQUENCE [LARGE SCALE GENOMIC DNA]</scope>
    <source>
        <strain evidence="3">Uno11</strain>
    </source>
</reference>
<dbReference type="InterPro" id="IPR029016">
    <property type="entry name" value="GAF-like_dom_sf"/>
</dbReference>
<dbReference type="SMART" id="SM00065">
    <property type="entry name" value="GAF"/>
    <property type="match status" value="1"/>
</dbReference>
<dbReference type="SUPFAM" id="SSF55781">
    <property type="entry name" value="GAF domain-like"/>
    <property type="match status" value="1"/>
</dbReference>
<evidence type="ECO:0000259" key="1">
    <source>
        <dbReference type="SMART" id="SM00065"/>
    </source>
</evidence>
<dbReference type="Pfam" id="PF01590">
    <property type="entry name" value="GAF"/>
    <property type="match status" value="1"/>
</dbReference>